<protein>
    <recommendedName>
        <fullName evidence="3">Retrotransposon gag domain-containing protein</fullName>
    </recommendedName>
</protein>
<dbReference type="Pfam" id="PF03732">
    <property type="entry name" value="Retrotrans_gag"/>
    <property type="match status" value="1"/>
</dbReference>
<reference evidence="4" key="1">
    <citation type="submission" date="2023-07" db="EMBL/GenBank/DDBJ databases">
        <title>draft genome sequence of fig (Ficus carica).</title>
        <authorList>
            <person name="Takahashi T."/>
            <person name="Nishimura K."/>
        </authorList>
    </citation>
    <scope>NUCLEOTIDE SEQUENCE</scope>
</reference>
<dbReference type="AlphaFoldDB" id="A0AA88AR10"/>
<feature type="region of interest" description="Disordered" evidence="2">
    <location>
        <begin position="105"/>
        <end position="161"/>
    </location>
</feature>
<evidence type="ECO:0000313" key="4">
    <source>
        <dbReference type="EMBL" id="GMN48451.1"/>
    </source>
</evidence>
<organism evidence="4 5">
    <name type="scientific">Ficus carica</name>
    <name type="common">Common fig</name>
    <dbReference type="NCBI Taxonomy" id="3494"/>
    <lineage>
        <taxon>Eukaryota</taxon>
        <taxon>Viridiplantae</taxon>
        <taxon>Streptophyta</taxon>
        <taxon>Embryophyta</taxon>
        <taxon>Tracheophyta</taxon>
        <taxon>Spermatophyta</taxon>
        <taxon>Magnoliopsida</taxon>
        <taxon>eudicotyledons</taxon>
        <taxon>Gunneridae</taxon>
        <taxon>Pentapetalae</taxon>
        <taxon>rosids</taxon>
        <taxon>fabids</taxon>
        <taxon>Rosales</taxon>
        <taxon>Moraceae</taxon>
        <taxon>Ficeae</taxon>
        <taxon>Ficus</taxon>
    </lineage>
</organism>
<evidence type="ECO:0000256" key="2">
    <source>
        <dbReference type="SAM" id="MobiDB-lite"/>
    </source>
</evidence>
<dbReference type="InterPro" id="IPR005162">
    <property type="entry name" value="Retrotrans_gag_dom"/>
</dbReference>
<dbReference type="PANTHER" id="PTHR33223">
    <property type="entry name" value="CCHC-TYPE DOMAIN-CONTAINING PROTEIN"/>
    <property type="match status" value="1"/>
</dbReference>
<feature type="compositionally biased region" description="Basic and acidic residues" evidence="2">
    <location>
        <begin position="123"/>
        <end position="143"/>
    </location>
</feature>
<sequence>MAAEHEHQDELPQGSPTDHQEASTSEAISQITNLTRLVEELTKKHNDQQSHMESITAENQILKNQLMALNSQAAYSYYYNPYVGYSSGASAGGWRPAASYEQRGTNDETWRPATSYNPQCANTRDRRSRDRRHQDPVQGDRQHPFGVRRPTYHNHQKISSNKIHKATTSTPGIDDLARGVRETPLTKRITNTITPKFSNISFPRFDGMSDPHDHLLQYKHVVQSTNIPTDMLDDMMCKLFAQSLKGAALRWFCNLPAESIDSFDELSLEFMRSYSVHIQSGKTTKDLWGVIQGPHESLRAYIKRFSKAISEISGLDDGTAREALKKGLRHRSLFKNEICARYPPTIQDALHRAKGFIELEEENERVERDLTRTREELSKARDEREKNFRRERPRQQRPTEKRVERSTRRDRKRPFSPPKYALGISPSELIAHLKRQDFVTWLKKLSENPARDTYKYCEFHKDHGHNTVDCRALRAEVAELLKKGHLREFLTEKGRETYGLSGEHKVRRVVQQIEDTPSPPPVRKTIGVILGGSIYSGETMKQTDRL</sequence>
<comment type="caution">
    <text evidence="4">The sequence shown here is derived from an EMBL/GenBank/DDBJ whole genome shotgun (WGS) entry which is preliminary data.</text>
</comment>
<feature type="domain" description="Retrotransposon gag" evidence="3">
    <location>
        <begin position="238"/>
        <end position="330"/>
    </location>
</feature>
<accession>A0AA88AR10</accession>
<evidence type="ECO:0000259" key="3">
    <source>
        <dbReference type="Pfam" id="PF03732"/>
    </source>
</evidence>
<keyword evidence="1" id="KW-0175">Coiled coil</keyword>
<proteinExistence type="predicted"/>
<feature type="compositionally biased region" description="Polar residues" evidence="2">
    <location>
        <begin position="112"/>
        <end position="122"/>
    </location>
</feature>
<feature type="region of interest" description="Disordered" evidence="2">
    <location>
        <begin position="1"/>
        <end position="27"/>
    </location>
</feature>
<evidence type="ECO:0000313" key="5">
    <source>
        <dbReference type="Proteomes" id="UP001187192"/>
    </source>
</evidence>
<evidence type="ECO:0000256" key="1">
    <source>
        <dbReference type="SAM" id="Coils"/>
    </source>
</evidence>
<name>A0AA88AR10_FICCA</name>
<feature type="compositionally biased region" description="Polar residues" evidence="2">
    <location>
        <begin position="14"/>
        <end position="27"/>
    </location>
</feature>
<dbReference type="Proteomes" id="UP001187192">
    <property type="component" value="Unassembled WGS sequence"/>
</dbReference>
<dbReference type="EMBL" id="BTGU01000028">
    <property type="protein sequence ID" value="GMN48451.1"/>
    <property type="molecule type" value="Genomic_DNA"/>
</dbReference>
<keyword evidence="5" id="KW-1185">Reference proteome</keyword>
<dbReference type="PANTHER" id="PTHR33223:SF10">
    <property type="entry name" value="AMINOTRANSFERASE-LIKE PLANT MOBILE DOMAIN-CONTAINING PROTEIN"/>
    <property type="match status" value="1"/>
</dbReference>
<feature type="compositionally biased region" description="Basic and acidic residues" evidence="2">
    <location>
        <begin position="367"/>
        <end position="407"/>
    </location>
</feature>
<feature type="compositionally biased region" description="Basic and acidic residues" evidence="2">
    <location>
        <begin position="1"/>
        <end position="10"/>
    </location>
</feature>
<gene>
    <name evidence="4" type="ORF">TIFTF001_017629</name>
</gene>
<feature type="coiled-coil region" evidence="1">
    <location>
        <begin position="38"/>
        <end position="72"/>
    </location>
</feature>
<feature type="region of interest" description="Disordered" evidence="2">
    <location>
        <begin position="367"/>
        <end position="421"/>
    </location>
</feature>